<dbReference type="SUPFAM" id="SSF53850">
    <property type="entry name" value="Periplasmic binding protein-like II"/>
    <property type="match status" value="1"/>
</dbReference>
<evidence type="ECO:0000313" key="9">
    <source>
        <dbReference type="Proteomes" id="UP000317371"/>
    </source>
</evidence>
<evidence type="ECO:0000256" key="1">
    <source>
        <dbReference type="ARBA" id="ARBA00022475"/>
    </source>
</evidence>
<keyword evidence="2 7" id="KW-0732">Signal</keyword>
<feature type="compositionally biased region" description="Low complexity" evidence="6">
    <location>
        <begin position="32"/>
        <end position="45"/>
    </location>
</feature>
<evidence type="ECO:0000256" key="3">
    <source>
        <dbReference type="ARBA" id="ARBA00023136"/>
    </source>
</evidence>
<sequence length="463" mass="49440">MSIKVRILSLLVIAAMLVVACAPAAPAPAPAAPATEAPAEAATEAPTEEAAEAPTEEAAPAPGEVVFFSTQFSPVEEQEKFRAILREGGFDFTASEEGPLIDVVLAGAQSGVSEIDVIGALHGTFPPLQRADALMNMIDIAEDLMADREFTQAFLETALLGTEDFLYYIPWMQATYIMAAHVDALEYLPEGADVNALTWEQFGEWCRALAEGTGSPKCGLPHAGLFHRFLQGYAWPSWTGGMVTTFKNDDAAAMLAWMRDSLWPYVNPQSINYEFMQEPLLAGEVWVAFDHTARLLDAFNSDPESFIAFPAPSGPYGLGFMPVIVGLGIPAHARNPEGAAALIEYLTRPEVQGKVLRELGFFPVVAGVDTSDLPPGIAIEAEAVAAQSNAPNALPALLPVGLGARGGEINQIFRNAFDRVVLNGEDIRTVLDEEGANLQALMDETGAPCWAPDPPSDGPCQVQ</sequence>
<dbReference type="AlphaFoldDB" id="A0A540VL12"/>
<accession>A0A540VL12</accession>
<keyword evidence="4" id="KW-0564">Palmitate</keyword>
<feature type="signal peptide" evidence="7">
    <location>
        <begin position="1"/>
        <end position="24"/>
    </location>
</feature>
<dbReference type="InParanoid" id="A0A540VL12"/>
<gene>
    <name evidence="8" type="ORF">FKZ61_03155</name>
</gene>
<dbReference type="InterPro" id="IPR050490">
    <property type="entry name" value="Bact_solute-bd_prot1"/>
</dbReference>
<dbReference type="PANTHER" id="PTHR43649">
    <property type="entry name" value="ARABINOSE-BINDING PROTEIN-RELATED"/>
    <property type="match status" value="1"/>
</dbReference>
<proteinExistence type="predicted"/>
<comment type="caution">
    <text evidence="8">The sequence shown here is derived from an EMBL/GenBank/DDBJ whole genome shotgun (WGS) entry which is preliminary data.</text>
</comment>
<keyword evidence="1" id="KW-1003">Cell membrane</keyword>
<dbReference type="EMBL" id="VIGC01000003">
    <property type="protein sequence ID" value="TQE97427.1"/>
    <property type="molecule type" value="Genomic_DNA"/>
</dbReference>
<keyword evidence="5" id="KW-0449">Lipoprotein</keyword>
<keyword evidence="3" id="KW-0472">Membrane</keyword>
<evidence type="ECO:0000256" key="5">
    <source>
        <dbReference type="ARBA" id="ARBA00023288"/>
    </source>
</evidence>
<reference evidence="8 9" key="1">
    <citation type="submission" date="2019-06" db="EMBL/GenBank/DDBJ databases">
        <title>Genome sequence of Litorilinea aerophila BAA-2444.</title>
        <authorList>
            <person name="Maclea K.S."/>
            <person name="Maurais E.G."/>
            <person name="Iannazzi L.C."/>
        </authorList>
    </citation>
    <scope>NUCLEOTIDE SEQUENCE [LARGE SCALE GENOMIC DNA]</scope>
    <source>
        <strain evidence="8 9">ATCC BAA-2444</strain>
    </source>
</reference>
<name>A0A540VL12_9CHLR</name>
<feature type="compositionally biased region" description="Acidic residues" evidence="6">
    <location>
        <begin position="46"/>
        <end position="55"/>
    </location>
</feature>
<protein>
    <submittedName>
        <fullName evidence="8">Carbohydrate ABC transporter substrate-binding protein</fullName>
    </submittedName>
</protein>
<dbReference type="InterPro" id="IPR006059">
    <property type="entry name" value="SBP"/>
</dbReference>
<evidence type="ECO:0000256" key="6">
    <source>
        <dbReference type="SAM" id="MobiDB-lite"/>
    </source>
</evidence>
<keyword evidence="9" id="KW-1185">Reference proteome</keyword>
<dbReference type="Pfam" id="PF01547">
    <property type="entry name" value="SBP_bac_1"/>
    <property type="match status" value="1"/>
</dbReference>
<dbReference type="OrthoDB" id="23936at2"/>
<evidence type="ECO:0000313" key="8">
    <source>
        <dbReference type="EMBL" id="TQE97427.1"/>
    </source>
</evidence>
<feature type="chain" id="PRO_5021842144" evidence="7">
    <location>
        <begin position="25"/>
        <end position="463"/>
    </location>
</feature>
<evidence type="ECO:0000256" key="7">
    <source>
        <dbReference type="SAM" id="SignalP"/>
    </source>
</evidence>
<feature type="region of interest" description="Disordered" evidence="6">
    <location>
        <begin position="29"/>
        <end position="60"/>
    </location>
</feature>
<organism evidence="8 9">
    <name type="scientific">Litorilinea aerophila</name>
    <dbReference type="NCBI Taxonomy" id="1204385"/>
    <lineage>
        <taxon>Bacteria</taxon>
        <taxon>Bacillati</taxon>
        <taxon>Chloroflexota</taxon>
        <taxon>Caldilineae</taxon>
        <taxon>Caldilineales</taxon>
        <taxon>Caldilineaceae</taxon>
        <taxon>Litorilinea</taxon>
    </lineage>
</organism>
<evidence type="ECO:0000256" key="4">
    <source>
        <dbReference type="ARBA" id="ARBA00023139"/>
    </source>
</evidence>
<dbReference type="Proteomes" id="UP000317371">
    <property type="component" value="Unassembled WGS sequence"/>
</dbReference>
<dbReference type="PANTHER" id="PTHR43649:SF33">
    <property type="entry name" value="POLYGALACTURONAN_RHAMNOGALACTURONAN-BINDING PROTEIN YTCQ"/>
    <property type="match status" value="1"/>
</dbReference>
<dbReference type="PROSITE" id="PS51257">
    <property type="entry name" value="PROKAR_LIPOPROTEIN"/>
    <property type="match status" value="1"/>
</dbReference>
<dbReference type="Gene3D" id="3.40.190.10">
    <property type="entry name" value="Periplasmic binding protein-like II"/>
    <property type="match status" value="1"/>
</dbReference>
<dbReference type="RefSeq" id="WP_141608620.1">
    <property type="nucleotide sequence ID" value="NZ_VIGC02000003.1"/>
</dbReference>
<evidence type="ECO:0000256" key="2">
    <source>
        <dbReference type="ARBA" id="ARBA00022729"/>
    </source>
</evidence>